<dbReference type="EMBL" id="JAVRRD010000004">
    <property type="protein sequence ID" value="KAK5059832.1"/>
    <property type="molecule type" value="Genomic_DNA"/>
</dbReference>
<gene>
    <name evidence="1" type="ORF">LTR84_009715</name>
</gene>
<evidence type="ECO:0000313" key="2">
    <source>
        <dbReference type="Proteomes" id="UP001358417"/>
    </source>
</evidence>
<dbReference type="InterPro" id="IPR032710">
    <property type="entry name" value="NTF2-like_dom_sf"/>
</dbReference>
<proteinExistence type="predicted"/>
<keyword evidence="2" id="KW-1185">Reference proteome</keyword>
<dbReference type="Proteomes" id="UP001358417">
    <property type="component" value="Unassembled WGS sequence"/>
</dbReference>
<comment type="caution">
    <text evidence="1">The sequence shown here is derived from an EMBL/GenBank/DDBJ whole genome shotgun (WGS) entry which is preliminary data.</text>
</comment>
<sequence>MSTSQTSTQKTRILADKFVEYVSTTRYEDAYRLLNEDGQFVLTGQTPVSGVYKGLEDIFARLAPALSGYTERPTIVFSDIIVDGDKAFLRASGIGKATHGVYKQPYYGYYLRAEGDGLAEIIEYFDPFQIESAFFGKKLVDSSE</sequence>
<dbReference type="Gene3D" id="3.10.450.50">
    <property type="match status" value="1"/>
</dbReference>
<name>A0AAV9NKN5_9EURO</name>
<evidence type="ECO:0008006" key="3">
    <source>
        <dbReference type="Google" id="ProtNLM"/>
    </source>
</evidence>
<accession>A0AAV9NKN5</accession>
<evidence type="ECO:0000313" key="1">
    <source>
        <dbReference type="EMBL" id="KAK5059832.1"/>
    </source>
</evidence>
<dbReference type="GeneID" id="89977873"/>
<dbReference type="SUPFAM" id="SSF54427">
    <property type="entry name" value="NTF2-like"/>
    <property type="match status" value="1"/>
</dbReference>
<dbReference type="RefSeq" id="XP_064709653.1">
    <property type="nucleotide sequence ID" value="XM_064853254.1"/>
</dbReference>
<dbReference type="AlphaFoldDB" id="A0AAV9NKN5"/>
<organism evidence="1 2">
    <name type="scientific">Exophiala bonariae</name>
    <dbReference type="NCBI Taxonomy" id="1690606"/>
    <lineage>
        <taxon>Eukaryota</taxon>
        <taxon>Fungi</taxon>
        <taxon>Dikarya</taxon>
        <taxon>Ascomycota</taxon>
        <taxon>Pezizomycotina</taxon>
        <taxon>Eurotiomycetes</taxon>
        <taxon>Chaetothyriomycetidae</taxon>
        <taxon>Chaetothyriales</taxon>
        <taxon>Herpotrichiellaceae</taxon>
        <taxon>Exophiala</taxon>
    </lineage>
</organism>
<protein>
    <recommendedName>
        <fullName evidence="3">SnoaL-like domain-containing protein</fullName>
    </recommendedName>
</protein>
<reference evidence="1 2" key="1">
    <citation type="submission" date="2023-08" db="EMBL/GenBank/DDBJ databases">
        <title>Black Yeasts Isolated from many extreme environments.</title>
        <authorList>
            <person name="Coleine C."/>
            <person name="Stajich J.E."/>
            <person name="Selbmann L."/>
        </authorList>
    </citation>
    <scope>NUCLEOTIDE SEQUENCE [LARGE SCALE GENOMIC DNA]</scope>
    <source>
        <strain evidence="1 2">CCFEE 5792</strain>
    </source>
</reference>